<dbReference type="PANTHER" id="PTHR46696">
    <property type="entry name" value="P450, PUTATIVE (EUROFUNG)-RELATED"/>
    <property type="match status" value="1"/>
</dbReference>
<dbReference type="CDD" id="cd11031">
    <property type="entry name" value="Cyp158A-like"/>
    <property type="match status" value="1"/>
</dbReference>
<evidence type="ECO:0000256" key="2">
    <source>
        <dbReference type="RuleBase" id="RU000461"/>
    </source>
</evidence>
<dbReference type="InterPro" id="IPR002397">
    <property type="entry name" value="Cyt_P450_B"/>
</dbReference>
<keyword evidence="2" id="KW-0408">Iron</keyword>
<dbReference type="Proteomes" id="UP001501867">
    <property type="component" value="Unassembled WGS sequence"/>
</dbReference>
<dbReference type="InterPro" id="IPR036396">
    <property type="entry name" value="Cyt_P450_sf"/>
</dbReference>
<evidence type="ECO:0000256" key="1">
    <source>
        <dbReference type="ARBA" id="ARBA00010617"/>
    </source>
</evidence>
<keyword evidence="2" id="KW-0503">Monooxygenase</keyword>
<evidence type="ECO:0000313" key="4">
    <source>
        <dbReference type="Proteomes" id="UP001501867"/>
    </source>
</evidence>
<dbReference type="PRINTS" id="PR00385">
    <property type="entry name" value="P450"/>
</dbReference>
<dbReference type="InterPro" id="IPR001128">
    <property type="entry name" value="Cyt_P450"/>
</dbReference>
<evidence type="ECO:0000313" key="3">
    <source>
        <dbReference type="EMBL" id="GAA0297074.1"/>
    </source>
</evidence>
<dbReference type="InterPro" id="IPR017972">
    <property type="entry name" value="Cyt_P450_CS"/>
</dbReference>
<sequence>MAATGTDRTFPFPVTTPGEALDAYSRLRADEPVARVRLPGGHTAWLLTRYEDVRTALTDRRFSKQAATAPDAPRLLPIHRGSSSLVTMDPPDHTRLRRLVSGEFTQRHMNTLRPRVRQIADELVGAMLATDGREADVLTALALPLPIRVICEQLGIPAHEQDLFRQWSDGILTVAGGKPADAAAAAAAQESARNLMGYLGGLIAAKRTAPGDDLLTRLVRAQEDEDALSTEELLTFAMTLLVAGYHTTTAAVSHLLLHLLDEPGHYAALLADPQRIPAAVEEALRYSQVASGFGSLRIATSDVDFGEVTVRAGEAVIPLMNAANRDASVFPDPDRMRLDREHNQHLAFGAGIHFCLGAPLARIELQVLLEALVARGAELRLAHPAKELTWHLATAFPRPERLDVRW</sequence>
<organism evidence="3 4">
    <name type="scientific">Streptomyces polychromogenes</name>
    <dbReference type="NCBI Taxonomy" id="67342"/>
    <lineage>
        <taxon>Bacteria</taxon>
        <taxon>Bacillati</taxon>
        <taxon>Actinomycetota</taxon>
        <taxon>Actinomycetes</taxon>
        <taxon>Kitasatosporales</taxon>
        <taxon>Streptomycetaceae</taxon>
        <taxon>Streptomyces</taxon>
    </lineage>
</organism>
<name>A0ABP3F2X8_9ACTN</name>
<comment type="similarity">
    <text evidence="1 2">Belongs to the cytochrome P450 family.</text>
</comment>
<dbReference type="EMBL" id="BAAABV010000018">
    <property type="protein sequence ID" value="GAA0297074.1"/>
    <property type="molecule type" value="Genomic_DNA"/>
</dbReference>
<dbReference type="RefSeq" id="WP_344160994.1">
    <property type="nucleotide sequence ID" value="NZ_BAAABV010000018.1"/>
</dbReference>
<gene>
    <name evidence="3" type="ORF">GCM10010302_39660</name>
</gene>
<keyword evidence="2" id="KW-0479">Metal-binding</keyword>
<protein>
    <submittedName>
        <fullName evidence="3">Cytochrome P450</fullName>
    </submittedName>
</protein>
<keyword evidence="2" id="KW-0560">Oxidoreductase</keyword>
<reference evidence="4" key="1">
    <citation type="journal article" date="2019" name="Int. J. Syst. Evol. Microbiol.">
        <title>The Global Catalogue of Microorganisms (GCM) 10K type strain sequencing project: providing services to taxonomists for standard genome sequencing and annotation.</title>
        <authorList>
            <consortium name="The Broad Institute Genomics Platform"/>
            <consortium name="The Broad Institute Genome Sequencing Center for Infectious Disease"/>
            <person name="Wu L."/>
            <person name="Ma J."/>
        </authorList>
    </citation>
    <scope>NUCLEOTIDE SEQUENCE [LARGE SCALE GENOMIC DNA]</scope>
    <source>
        <strain evidence="4">JCM 4505</strain>
    </source>
</reference>
<dbReference type="PRINTS" id="PR00359">
    <property type="entry name" value="BP450"/>
</dbReference>
<dbReference type="Gene3D" id="1.10.630.10">
    <property type="entry name" value="Cytochrome P450"/>
    <property type="match status" value="1"/>
</dbReference>
<dbReference type="Pfam" id="PF00067">
    <property type="entry name" value="p450"/>
    <property type="match status" value="1"/>
</dbReference>
<dbReference type="PROSITE" id="PS00086">
    <property type="entry name" value="CYTOCHROME_P450"/>
    <property type="match status" value="1"/>
</dbReference>
<dbReference type="PANTHER" id="PTHR46696:SF1">
    <property type="entry name" value="CYTOCHROME P450 YJIB-RELATED"/>
    <property type="match status" value="1"/>
</dbReference>
<proteinExistence type="inferred from homology"/>
<comment type="caution">
    <text evidence="3">The sequence shown here is derived from an EMBL/GenBank/DDBJ whole genome shotgun (WGS) entry which is preliminary data.</text>
</comment>
<dbReference type="SUPFAM" id="SSF48264">
    <property type="entry name" value="Cytochrome P450"/>
    <property type="match status" value="1"/>
</dbReference>
<keyword evidence="4" id="KW-1185">Reference proteome</keyword>
<keyword evidence="2" id="KW-0349">Heme</keyword>
<accession>A0ABP3F2X8</accession>